<dbReference type="InterPro" id="IPR018313">
    <property type="entry name" value="SBP_3_CS"/>
</dbReference>
<dbReference type="RefSeq" id="WP_097154934.1">
    <property type="nucleotide sequence ID" value="NZ_OBEL01000005.1"/>
</dbReference>
<feature type="chain" id="PRO_5013216186" evidence="5">
    <location>
        <begin position="21"/>
        <end position="258"/>
    </location>
</feature>
<dbReference type="PANTHER" id="PTHR35936">
    <property type="entry name" value="MEMBRANE-BOUND LYTIC MUREIN TRANSGLYCOSYLASE F"/>
    <property type="match status" value="1"/>
</dbReference>
<feature type="signal peptide" evidence="5">
    <location>
        <begin position="1"/>
        <end position="20"/>
    </location>
</feature>
<dbReference type="Pfam" id="PF00497">
    <property type="entry name" value="SBP_bac_3"/>
    <property type="match status" value="1"/>
</dbReference>
<keyword evidence="9" id="KW-1185">Reference proteome</keyword>
<protein>
    <submittedName>
        <fullName evidence="8">Octopine/nopaline transport system substrate-binding protein</fullName>
    </submittedName>
</protein>
<comment type="subcellular location">
    <subcellularLocation>
        <location evidence="1">Cell envelope</location>
    </subcellularLocation>
</comment>
<evidence type="ECO:0000256" key="2">
    <source>
        <dbReference type="ARBA" id="ARBA00010333"/>
    </source>
</evidence>
<evidence type="ECO:0000256" key="1">
    <source>
        <dbReference type="ARBA" id="ARBA00004196"/>
    </source>
</evidence>
<organism evidence="8 9">
    <name type="scientific">Cohaesibacter gelatinilyticus</name>
    <dbReference type="NCBI Taxonomy" id="372072"/>
    <lineage>
        <taxon>Bacteria</taxon>
        <taxon>Pseudomonadati</taxon>
        <taxon>Pseudomonadota</taxon>
        <taxon>Alphaproteobacteria</taxon>
        <taxon>Hyphomicrobiales</taxon>
        <taxon>Cohaesibacteraceae</taxon>
    </lineage>
</organism>
<evidence type="ECO:0000256" key="4">
    <source>
        <dbReference type="RuleBase" id="RU003744"/>
    </source>
</evidence>
<reference evidence="8 9" key="1">
    <citation type="submission" date="2017-09" db="EMBL/GenBank/DDBJ databases">
        <authorList>
            <person name="Ehlers B."/>
            <person name="Leendertz F.H."/>
        </authorList>
    </citation>
    <scope>NUCLEOTIDE SEQUENCE [LARGE SCALE GENOMIC DNA]</scope>
    <source>
        <strain evidence="8 9">DSM 18289</strain>
    </source>
</reference>
<dbReference type="Gene3D" id="3.40.190.10">
    <property type="entry name" value="Periplasmic binding protein-like II"/>
    <property type="match status" value="2"/>
</dbReference>
<sequence length="258" mass="27591">MKKVVLAAALSAFVSLPAAAESIRIATSADYPPWESVDTNGNMIGFDIDVGNAACEKAKVKCEWTNQAYDGLLAALVAGQYDMIVSAISITEKRKKSIDFSNAYAQAPAAFATSGDKFSSIKDQAKLKAELDKKAVGVQGASIFESVVAENFPGVNVKIYQQADQIIADLKFGRIDAALMEVASWEEFSKANPDAKLNMFGPTLTYADYPQMGEGIGFGIGKGNAELKAKMDAAIAELMKDGTIEKLSKKWFGYSVAP</sequence>
<dbReference type="PROSITE" id="PS01039">
    <property type="entry name" value="SBP_BACTERIAL_3"/>
    <property type="match status" value="1"/>
</dbReference>
<dbReference type="SUPFAM" id="SSF53850">
    <property type="entry name" value="Periplasmic binding protein-like II"/>
    <property type="match status" value="1"/>
</dbReference>
<name>A0A285PFR0_9HYPH</name>
<dbReference type="AlphaFoldDB" id="A0A285PFR0"/>
<dbReference type="InterPro" id="IPR001320">
    <property type="entry name" value="Iontro_rcpt_C"/>
</dbReference>
<evidence type="ECO:0000259" key="6">
    <source>
        <dbReference type="SMART" id="SM00062"/>
    </source>
</evidence>
<dbReference type="EMBL" id="OBEL01000005">
    <property type="protein sequence ID" value="SNZ20562.1"/>
    <property type="molecule type" value="Genomic_DNA"/>
</dbReference>
<evidence type="ECO:0000256" key="3">
    <source>
        <dbReference type="ARBA" id="ARBA00022729"/>
    </source>
</evidence>
<feature type="domain" description="Ionotropic glutamate receptor C-terminal" evidence="7">
    <location>
        <begin position="22"/>
        <end position="254"/>
    </location>
</feature>
<dbReference type="GO" id="GO:0016020">
    <property type="term" value="C:membrane"/>
    <property type="evidence" value="ECO:0007669"/>
    <property type="project" value="InterPro"/>
</dbReference>
<dbReference type="Proteomes" id="UP000219439">
    <property type="component" value="Unassembled WGS sequence"/>
</dbReference>
<evidence type="ECO:0000259" key="7">
    <source>
        <dbReference type="SMART" id="SM00079"/>
    </source>
</evidence>
<dbReference type="OrthoDB" id="9807134at2"/>
<evidence type="ECO:0000313" key="8">
    <source>
        <dbReference type="EMBL" id="SNZ20562.1"/>
    </source>
</evidence>
<dbReference type="GO" id="GO:0030313">
    <property type="term" value="C:cell envelope"/>
    <property type="evidence" value="ECO:0007669"/>
    <property type="project" value="UniProtKB-SubCell"/>
</dbReference>
<dbReference type="SMART" id="SM00079">
    <property type="entry name" value="PBPe"/>
    <property type="match status" value="1"/>
</dbReference>
<accession>A0A285PFR0</accession>
<dbReference type="InterPro" id="IPR001638">
    <property type="entry name" value="Solute-binding_3/MltF_N"/>
</dbReference>
<dbReference type="PANTHER" id="PTHR35936:SF17">
    <property type="entry name" value="ARGININE-BINDING EXTRACELLULAR PROTEIN ARTP"/>
    <property type="match status" value="1"/>
</dbReference>
<comment type="similarity">
    <text evidence="2 4">Belongs to the bacterial solute-binding protein 3 family.</text>
</comment>
<dbReference type="SMART" id="SM00062">
    <property type="entry name" value="PBPb"/>
    <property type="match status" value="1"/>
</dbReference>
<evidence type="ECO:0000313" key="9">
    <source>
        <dbReference type="Proteomes" id="UP000219439"/>
    </source>
</evidence>
<feature type="domain" description="Solute-binding protein family 3/N-terminal" evidence="6">
    <location>
        <begin position="22"/>
        <end position="255"/>
    </location>
</feature>
<proteinExistence type="inferred from homology"/>
<dbReference type="GO" id="GO:0015276">
    <property type="term" value="F:ligand-gated monoatomic ion channel activity"/>
    <property type="evidence" value="ECO:0007669"/>
    <property type="project" value="InterPro"/>
</dbReference>
<gene>
    <name evidence="8" type="ORF">SAMN06265368_3667</name>
</gene>
<evidence type="ECO:0000256" key="5">
    <source>
        <dbReference type="SAM" id="SignalP"/>
    </source>
</evidence>
<keyword evidence="3 5" id="KW-0732">Signal</keyword>